<feature type="coiled-coil region" evidence="1">
    <location>
        <begin position="127"/>
        <end position="228"/>
    </location>
</feature>
<evidence type="ECO:0000259" key="3">
    <source>
        <dbReference type="Pfam" id="PF16026"/>
    </source>
</evidence>
<keyword evidence="1" id="KW-0175">Coiled coil</keyword>
<evidence type="ECO:0000256" key="2">
    <source>
        <dbReference type="SAM" id="MobiDB-lite"/>
    </source>
</evidence>
<sequence>MDTQRNRGSHGSKDQAAEYSASHNDVTQRTGVLNKTTEEKGSGPWQHNSQDLSDEILEFNDEAEKNVKREGELENLRGKIKTMEEGNKKLYDEILKKVKAIIQPQEKTESLEVTDKDEKKLSYLKESESLLRKINALDEEKKKLQDVLYKKEITIRELQEKREVDPAELKKKIDEQQSLIERLKAQEAQTKEECDRYCKVRDELDMKLKENEDINKSLKKDKNELLIRLSKIASDRLMHENTNITDLSDEIRPTKLAEKMQELYDNKWTDAFDELKINNYAEEETISMLLKILMETHKVCKEMTFSRYDKIKEACSYVEFSSAAGDEDKPEDKTAAKNKLSIVLQQDIKTIWRESSKILFKDTSPIIEKKVADKLDFSLLEMKQIQVYLKECIEICWMMNLQEKPMHLDINVQMKEGHHYFDSDKFRSFTETGQHVAFVVWPALYLFEGGPLLKKGVAQGFKAGQYSGGPDDSCNSERL</sequence>
<gene>
    <name evidence="4" type="ORF">CHS0354_030862</name>
</gene>
<name>A0AAE0SM83_9BIVA</name>
<accession>A0AAE0SM83</accession>
<feature type="domain" description="Mitochondria-eating protein C-terminal" evidence="3">
    <location>
        <begin position="252"/>
        <end position="458"/>
    </location>
</feature>
<reference evidence="4" key="2">
    <citation type="journal article" date="2021" name="Genome Biol. Evol.">
        <title>Developing a high-quality reference genome for a parasitic bivalve with doubly uniparental inheritance (Bivalvia: Unionida).</title>
        <authorList>
            <person name="Smith C.H."/>
        </authorList>
    </citation>
    <scope>NUCLEOTIDE SEQUENCE</scope>
    <source>
        <strain evidence="4">CHS0354</strain>
        <tissue evidence="4">Mantle</tissue>
    </source>
</reference>
<protein>
    <recommendedName>
        <fullName evidence="3">Mitochondria-eating protein C-terminal domain-containing protein</fullName>
    </recommendedName>
</protein>
<keyword evidence="5" id="KW-1185">Reference proteome</keyword>
<dbReference type="Pfam" id="PF16026">
    <property type="entry name" value="MIEAP"/>
    <property type="match status" value="1"/>
</dbReference>
<feature type="compositionally biased region" description="Polar residues" evidence="2">
    <location>
        <begin position="21"/>
        <end position="35"/>
    </location>
</feature>
<dbReference type="AlphaFoldDB" id="A0AAE0SM83"/>
<evidence type="ECO:0000313" key="4">
    <source>
        <dbReference type="EMBL" id="KAK3594515.1"/>
    </source>
</evidence>
<proteinExistence type="predicted"/>
<dbReference type="InterPro" id="IPR031981">
    <property type="entry name" value="MIEAP_C"/>
</dbReference>
<reference evidence="4" key="1">
    <citation type="journal article" date="2021" name="Genome Biol. Evol.">
        <title>A High-Quality Reference Genome for a Parasitic Bivalve with Doubly Uniparental Inheritance (Bivalvia: Unionida).</title>
        <authorList>
            <person name="Smith C.H."/>
        </authorList>
    </citation>
    <scope>NUCLEOTIDE SEQUENCE</scope>
    <source>
        <strain evidence="4">CHS0354</strain>
    </source>
</reference>
<comment type="caution">
    <text evidence="4">The sequence shown here is derived from an EMBL/GenBank/DDBJ whole genome shotgun (WGS) entry which is preliminary data.</text>
</comment>
<reference evidence="4" key="3">
    <citation type="submission" date="2023-05" db="EMBL/GenBank/DDBJ databases">
        <authorList>
            <person name="Smith C.H."/>
        </authorList>
    </citation>
    <scope>NUCLEOTIDE SEQUENCE</scope>
    <source>
        <strain evidence="4">CHS0354</strain>
        <tissue evidence="4">Mantle</tissue>
    </source>
</reference>
<evidence type="ECO:0000313" key="5">
    <source>
        <dbReference type="Proteomes" id="UP001195483"/>
    </source>
</evidence>
<evidence type="ECO:0000256" key="1">
    <source>
        <dbReference type="SAM" id="Coils"/>
    </source>
</evidence>
<feature type="region of interest" description="Disordered" evidence="2">
    <location>
        <begin position="1"/>
        <end position="57"/>
    </location>
</feature>
<dbReference type="Proteomes" id="UP001195483">
    <property type="component" value="Unassembled WGS sequence"/>
</dbReference>
<dbReference type="EMBL" id="JAEAOA010001835">
    <property type="protein sequence ID" value="KAK3594515.1"/>
    <property type="molecule type" value="Genomic_DNA"/>
</dbReference>
<organism evidence="4 5">
    <name type="scientific">Potamilus streckersoni</name>
    <dbReference type="NCBI Taxonomy" id="2493646"/>
    <lineage>
        <taxon>Eukaryota</taxon>
        <taxon>Metazoa</taxon>
        <taxon>Spiralia</taxon>
        <taxon>Lophotrochozoa</taxon>
        <taxon>Mollusca</taxon>
        <taxon>Bivalvia</taxon>
        <taxon>Autobranchia</taxon>
        <taxon>Heteroconchia</taxon>
        <taxon>Palaeoheterodonta</taxon>
        <taxon>Unionida</taxon>
        <taxon>Unionoidea</taxon>
        <taxon>Unionidae</taxon>
        <taxon>Ambleminae</taxon>
        <taxon>Lampsilini</taxon>
        <taxon>Potamilus</taxon>
    </lineage>
</organism>